<proteinExistence type="predicted"/>
<protein>
    <submittedName>
        <fullName evidence="2">BTB domain-containing protein</fullName>
    </submittedName>
</protein>
<dbReference type="WBParaSite" id="RSKR_0001092600.1">
    <property type="protein sequence ID" value="RSKR_0001092600.1"/>
    <property type="gene ID" value="RSKR_0001092600"/>
</dbReference>
<evidence type="ECO:0000313" key="2">
    <source>
        <dbReference type="WBParaSite" id="RSKR_0001092600.1"/>
    </source>
</evidence>
<accession>A0AC35UG56</accession>
<sequence length="401" mass="46307">MDSINLIEIDFEIINIILDYVVTGNVQINNSILPRLIAAADYLQCEPIVAKCIEEIILRDQLDADTFHILSMYMVTSPKLYYLISKNLKQVSTFYTFETLDYFTLTEILFHPLLCPRKDDLDDVIKNWIKYDYVHRKRLYDGLCIATNNIQRAKYFDYYVIVDEDTIERFTISDMLLQPFVTGKISSCGGNKRLVEDDRYLLAYNNTRVNFVVGGALIDKENLTTTSLPPPISTRTNFCVCLYDDKVFVFGGLHDGVRSFSAEYYDIQLKKRILCNGMAIAVFNATAIGLKGCVYVIGGYTCMRERFVQKYDFINKEWKIISNTNYSKENCLATTFRDALIVVDESGWCELYEESSDKWKIIYKIDSSNQQIQQLFADLAGVYVLTTNLNNNENSIHKIYE</sequence>
<evidence type="ECO:0000313" key="1">
    <source>
        <dbReference type="Proteomes" id="UP000095286"/>
    </source>
</evidence>
<name>A0AC35UG56_9BILA</name>
<dbReference type="Proteomes" id="UP000095286">
    <property type="component" value="Unplaced"/>
</dbReference>
<reference evidence="2" key="1">
    <citation type="submission" date="2016-11" db="UniProtKB">
        <authorList>
            <consortium name="WormBaseParasite"/>
        </authorList>
    </citation>
    <scope>IDENTIFICATION</scope>
    <source>
        <strain evidence="2">KR3021</strain>
    </source>
</reference>
<organism evidence="1 2">
    <name type="scientific">Rhabditophanes sp. KR3021</name>
    <dbReference type="NCBI Taxonomy" id="114890"/>
    <lineage>
        <taxon>Eukaryota</taxon>
        <taxon>Metazoa</taxon>
        <taxon>Ecdysozoa</taxon>
        <taxon>Nematoda</taxon>
        <taxon>Chromadorea</taxon>
        <taxon>Rhabditida</taxon>
        <taxon>Tylenchina</taxon>
        <taxon>Panagrolaimomorpha</taxon>
        <taxon>Strongyloidoidea</taxon>
        <taxon>Alloionematidae</taxon>
        <taxon>Rhabditophanes</taxon>
    </lineage>
</organism>